<dbReference type="InterPro" id="IPR012654">
    <property type="entry name" value="CHP02391"/>
</dbReference>
<accession>A0A973WJ66</accession>
<sequence length="268" mass="29720">MARKPISEKKSASLSISQVQAAIPKVRRRLQELVALDPNQLDNETGGDILDSHVQKINATLRDIYGVNAVEYEEYSIETFRPVFVIYHGGMDASIRGNLETVKRKVSRGVTTLKTLLETLEEQAGGDDGDTASRTLRAYAGLDLHPEIARASSSLYQDGHYANSVEAAVKALNGLVRLRSGLEQDGTTLMERAFSPSNPVLRFNDLVDQSDKDEQKGFMYMFSGAVSGLRNPRAHGFIQDDPERALEQILIRHGHNRLRRRSSGTLGR</sequence>
<dbReference type="Pfam" id="PF09509">
    <property type="entry name" value="Hypoth_Ymh"/>
    <property type="match status" value="1"/>
</dbReference>
<proteinExistence type="predicted"/>
<dbReference type="AlphaFoldDB" id="A0A973WJ66"/>
<evidence type="ECO:0000313" key="2">
    <source>
        <dbReference type="EMBL" id="NVL05813.1"/>
    </source>
</evidence>
<evidence type="ECO:0000259" key="1">
    <source>
        <dbReference type="Pfam" id="PF09509"/>
    </source>
</evidence>
<comment type="caution">
    <text evidence="2">The sequence shown here is derived from an EMBL/GenBank/DDBJ whole genome shotgun (WGS) entry which is preliminary data.</text>
</comment>
<dbReference type="EMBL" id="JABWSX010000001">
    <property type="protein sequence ID" value="NVL05813.1"/>
    <property type="molecule type" value="Genomic_DNA"/>
</dbReference>
<organism evidence="2">
    <name type="scientific">Bradyrhizobium quebecense</name>
    <dbReference type="NCBI Taxonomy" id="2748629"/>
    <lineage>
        <taxon>Bacteria</taxon>
        <taxon>Pseudomonadati</taxon>
        <taxon>Pseudomonadota</taxon>
        <taxon>Alphaproteobacteria</taxon>
        <taxon>Hyphomicrobiales</taxon>
        <taxon>Nitrobacteraceae</taxon>
        <taxon>Bradyrhizobium</taxon>
    </lineage>
</organism>
<protein>
    <submittedName>
        <fullName evidence="2">TIGR02391 family protein</fullName>
    </submittedName>
</protein>
<reference evidence="2" key="1">
    <citation type="submission" date="2020-06" db="EMBL/GenBank/DDBJ databases">
        <title>Whole Genome Sequence of Bradyrhizobium sp. Strain 66S1MB.</title>
        <authorList>
            <person name="Bromfield E."/>
            <person name="Cloutier S."/>
        </authorList>
    </citation>
    <scope>NUCLEOTIDE SEQUENCE</scope>
    <source>
        <strain evidence="2">66S1MB</strain>
    </source>
</reference>
<name>A0A973WJ66_9BRAD</name>
<dbReference type="NCBIfam" id="TIGR02391">
    <property type="entry name" value="hypoth_ymh"/>
    <property type="match status" value="1"/>
</dbReference>
<gene>
    <name evidence="2" type="ORF">HU230_08795</name>
</gene>
<feature type="domain" description="Conserved hypothetical protein CHP02391" evidence="1">
    <location>
        <begin position="144"/>
        <end position="250"/>
    </location>
</feature>
<dbReference type="RefSeq" id="WP_176529763.1">
    <property type="nucleotide sequence ID" value="NZ_CP088022.1"/>
</dbReference>